<evidence type="ECO:0000256" key="8">
    <source>
        <dbReference type="ARBA" id="ARBA00022946"/>
    </source>
</evidence>
<evidence type="ECO:0000256" key="1">
    <source>
        <dbReference type="ARBA" id="ARBA00001938"/>
    </source>
</evidence>
<proteinExistence type="inferred from homology"/>
<dbReference type="InterPro" id="IPR050537">
    <property type="entry name" value="2-oxoacid_dehydrogenase"/>
</dbReference>
<dbReference type="VEuPathDB" id="FungiDB:H257_00569"/>
<evidence type="ECO:0000256" key="5">
    <source>
        <dbReference type="ARBA" id="ARBA00022532"/>
    </source>
</evidence>
<dbReference type="PROSITE" id="PS00189">
    <property type="entry name" value="LIPOYL"/>
    <property type="match status" value="2"/>
</dbReference>
<dbReference type="Pfam" id="PF00364">
    <property type="entry name" value="Biotin_lipoyl"/>
    <property type="match status" value="2"/>
</dbReference>
<dbReference type="NCBIfam" id="TIGR01347">
    <property type="entry name" value="sucB"/>
    <property type="match status" value="1"/>
</dbReference>
<dbReference type="InterPro" id="IPR003016">
    <property type="entry name" value="2-oxoA_DH_lipoyl-BS"/>
</dbReference>
<keyword evidence="5" id="KW-0816">Tricarboxylic acid cycle</keyword>
<evidence type="ECO:0000313" key="14">
    <source>
        <dbReference type="EMBL" id="RHY73368.1"/>
    </source>
</evidence>
<evidence type="ECO:0000259" key="12">
    <source>
        <dbReference type="PROSITE" id="PS50968"/>
    </source>
</evidence>
<evidence type="ECO:0000256" key="10">
    <source>
        <dbReference type="ARBA" id="ARBA00032406"/>
    </source>
</evidence>
<dbReference type="EMBL" id="QUSZ01007305">
    <property type="protein sequence ID" value="RHY02931.1"/>
    <property type="molecule type" value="Genomic_DNA"/>
</dbReference>
<dbReference type="Gene3D" id="2.40.50.100">
    <property type="match status" value="2"/>
</dbReference>
<dbReference type="EMBL" id="QUTB01002244">
    <property type="protein sequence ID" value="RHY73368.1"/>
    <property type="molecule type" value="Genomic_DNA"/>
</dbReference>
<dbReference type="EC" id="2.3.1.61" evidence="4"/>
<dbReference type="GO" id="GO:0004149">
    <property type="term" value="F:dihydrolipoyllysine-residue succinyltransferase activity"/>
    <property type="evidence" value="ECO:0007669"/>
    <property type="project" value="UniProtKB-EC"/>
</dbReference>
<dbReference type="InterPro" id="IPR023213">
    <property type="entry name" value="CAT-like_dom_sf"/>
</dbReference>
<evidence type="ECO:0000256" key="7">
    <source>
        <dbReference type="ARBA" id="ARBA00022823"/>
    </source>
</evidence>
<evidence type="ECO:0000256" key="9">
    <source>
        <dbReference type="ARBA" id="ARBA00023315"/>
    </source>
</evidence>
<evidence type="ECO:0000256" key="11">
    <source>
        <dbReference type="SAM" id="MobiDB-lite"/>
    </source>
</evidence>
<feature type="region of interest" description="Disordered" evidence="11">
    <location>
        <begin position="136"/>
        <end position="160"/>
    </location>
</feature>
<dbReference type="SUPFAM" id="SSF51230">
    <property type="entry name" value="Single hybrid motif"/>
    <property type="match status" value="2"/>
</dbReference>
<dbReference type="InterPro" id="IPR006255">
    <property type="entry name" value="SucB"/>
</dbReference>
<name>A0A397ABS0_APHAT</name>
<dbReference type="PANTHER" id="PTHR43416:SF5">
    <property type="entry name" value="DIHYDROLIPOYLLYSINE-RESIDUE SUCCINYLTRANSFERASE COMPONENT OF 2-OXOGLUTARATE DEHYDROGENASE COMPLEX, MITOCHONDRIAL"/>
    <property type="match status" value="1"/>
</dbReference>
<dbReference type="PROSITE" id="PS50968">
    <property type="entry name" value="BIOTINYL_LIPOYL"/>
    <property type="match status" value="2"/>
</dbReference>
<dbReference type="Proteomes" id="UP000283543">
    <property type="component" value="Unassembled WGS sequence"/>
</dbReference>
<evidence type="ECO:0000313" key="16">
    <source>
        <dbReference type="Proteomes" id="UP000283543"/>
    </source>
</evidence>
<evidence type="ECO:0000256" key="3">
    <source>
        <dbReference type="ARBA" id="ARBA00007317"/>
    </source>
</evidence>
<comment type="caution">
    <text evidence="13">The sequence shown here is derived from an EMBL/GenBank/DDBJ whole genome shotgun (WGS) entry which is preliminary data.</text>
</comment>
<accession>A0A397ABS0</accession>
<evidence type="ECO:0000256" key="6">
    <source>
        <dbReference type="ARBA" id="ARBA00022679"/>
    </source>
</evidence>
<keyword evidence="7" id="KW-0450">Lipoyl</keyword>
<evidence type="ECO:0000313" key="13">
    <source>
        <dbReference type="EMBL" id="RHY02931.1"/>
    </source>
</evidence>
<keyword evidence="9" id="KW-0012">Acyltransferase</keyword>
<organism evidence="13 15">
    <name type="scientific">Aphanomyces astaci</name>
    <name type="common">Crayfish plague agent</name>
    <dbReference type="NCBI Taxonomy" id="112090"/>
    <lineage>
        <taxon>Eukaryota</taxon>
        <taxon>Sar</taxon>
        <taxon>Stramenopiles</taxon>
        <taxon>Oomycota</taxon>
        <taxon>Saprolegniomycetes</taxon>
        <taxon>Saprolegniales</taxon>
        <taxon>Verrucalvaceae</taxon>
        <taxon>Aphanomyces</taxon>
    </lineage>
</organism>
<dbReference type="InterPro" id="IPR001078">
    <property type="entry name" value="2-oxoacid_DH_actylTfrase"/>
</dbReference>
<evidence type="ECO:0000313" key="15">
    <source>
        <dbReference type="Proteomes" id="UP000265427"/>
    </source>
</evidence>
<dbReference type="GO" id="GO:0005739">
    <property type="term" value="C:mitochondrion"/>
    <property type="evidence" value="ECO:0007669"/>
    <property type="project" value="TreeGrafter"/>
</dbReference>
<dbReference type="GO" id="GO:0006099">
    <property type="term" value="P:tricarboxylic acid cycle"/>
    <property type="evidence" value="ECO:0007669"/>
    <property type="project" value="UniProtKB-KW"/>
</dbReference>
<feature type="domain" description="Lipoyl-binding" evidence="12">
    <location>
        <begin position="58"/>
        <end position="133"/>
    </location>
</feature>
<evidence type="ECO:0000256" key="2">
    <source>
        <dbReference type="ARBA" id="ARBA00005145"/>
    </source>
</evidence>
<gene>
    <name evidence="14" type="ORF">DYB34_000487</name>
    <name evidence="13" type="ORF">DYB36_008085</name>
</gene>
<dbReference type="InterPro" id="IPR011053">
    <property type="entry name" value="Single_hybrid_motif"/>
</dbReference>
<dbReference type="Gene3D" id="3.30.559.10">
    <property type="entry name" value="Chloramphenicol acetyltransferase-like domain"/>
    <property type="match status" value="1"/>
</dbReference>
<evidence type="ECO:0000256" key="4">
    <source>
        <dbReference type="ARBA" id="ARBA00012945"/>
    </source>
</evidence>
<dbReference type="GO" id="GO:0045252">
    <property type="term" value="C:oxoglutarate dehydrogenase complex"/>
    <property type="evidence" value="ECO:0007669"/>
    <property type="project" value="InterPro"/>
</dbReference>
<feature type="domain" description="Lipoyl-binding" evidence="12">
    <location>
        <begin position="165"/>
        <end position="240"/>
    </location>
</feature>
<protein>
    <recommendedName>
        <fullName evidence="4">dihydrolipoyllysine-residue succinyltransferase</fullName>
        <ecNumber evidence="4">2.3.1.61</ecNumber>
    </recommendedName>
    <alternativeName>
        <fullName evidence="10">2-oxoglutarate dehydrogenase complex component E2</fullName>
    </alternativeName>
</protein>
<comment type="cofactor">
    <cofactor evidence="1">
        <name>(R)-lipoate</name>
        <dbReference type="ChEBI" id="CHEBI:83088"/>
    </cofactor>
</comment>
<dbReference type="InterPro" id="IPR000089">
    <property type="entry name" value="Biotin_lipoyl"/>
</dbReference>
<dbReference type="CDD" id="cd06849">
    <property type="entry name" value="lipoyl_domain"/>
    <property type="match status" value="2"/>
</dbReference>
<dbReference type="FunFam" id="3.30.559.10:FF:000007">
    <property type="entry name" value="Dihydrolipoamide acetyltransferase component of pyruvate dehydrogenase complex"/>
    <property type="match status" value="1"/>
</dbReference>
<sequence>MLRNLRRIKLPLALRNRQAAVSTNGVRSFHANSTSVATSIRLNNRAKFCVAQIRSFASVDIPVPSMGDSISEGTVVEWVKNVGDHVEADDVVVVIETDKVSVDVRSPHAGVITAHLADVDANVNVGAPLFQLDQGASSGSAPAASSPAPVASTPAPAAPTSYATPVTVNVPSMGDSISEGTVVSWTKGPGDHVEADDVVLVIETDKVSVDVRAPQAGVIQQSLVNVEDVVTIGAPLFTLIPGASGATKAAAPAAPIAPTPATAAAPTPAKKQAEPTKAAPAVATNISSPLLGGGLPRGTTREKMSRMRLRIAERLKESQNTSASLTTFQEVDMSKLMALRSTYKDSFEKKHHVKLGFMSAFIKASAAALLENPGVNASIDDKHAEIIYRDFVDISVAVATPKGLVTPVLKNTESMSFADIEKTLAQLAEKARAGEITMEDMAGGNFTISNGGVFGSLMGTPIINVPQAGILGMHATKMRPVVLANGEIVARPMMYLALTYDHRLVDGREAVTCLKSIADKIADPERLLLDL</sequence>
<keyword evidence="6" id="KW-0808">Transferase</keyword>
<dbReference type="Pfam" id="PF00198">
    <property type="entry name" value="2-oxoacid_dh"/>
    <property type="match status" value="1"/>
</dbReference>
<dbReference type="SUPFAM" id="SSF52777">
    <property type="entry name" value="CoA-dependent acyltransferases"/>
    <property type="match status" value="1"/>
</dbReference>
<dbReference type="AlphaFoldDB" id="A0A397ABS0"/>
<dbReference type="PANTHER" id="PTHR43416">
    <property type="entry name" value="DIHYDROLIPOYLLYSINE-RESIDUE SUCCINYLTRANSFERASE COMPONENT OF 2-OXOGLUTARATE DEHYDROGENASE COMPLEX, MITOCHONDRIAL-RELATED"/>
    <property type="match status" value="1"/>
</dbReference>
<reference evidence="15 16" key="1">
    <citation type="submission" date="2018-08" db="EMBL/GenBank/DDBJ databases">
        <title>Aphanomyces genome sequencing and annotation.</title>
        <authorList>
            <person name="Minardi D."/>
            <person name="Oidtmann B."/>
            <person name="Van Der Giezen M."/>
            <person name="Studholme D.J."/>
        </authorList>
    </citation>
    <scope>NUCLEOTIDE SEQUENCE [LARGE SCALE GENOMIC DNA]</scope>
    <source>
        <strain evidence="13 15">Kv</strain>
        <strain evidence="14 16">Si</strain>
    </source>
</reference>
<dbReference type="Proteomes" id="UP000265427">
    <property type="component" value="Unassembled WGS sequence"/>
</dbReference>
<comment type="similarity">
    <text evidence="3">Belongs to the 2-oxoacid dehydrogenase family.</text>
</comment>
<comment type="pathway">
    <text evidence="2">Amino-acid degradation; L-lysine degradation via saccharopine pathway; glutaryl-CoA from L-lysine: step 6/6.</text>
</comment>
<dbReference type="UniPathway" id="UPA00868">
    <property type="reaction ID" value="UER00840"/>
</dbReference>
<keyword evidence="8" id="KW-0809">Transit peptide</keyword>
<dbReference type="GO" id="GO:0033512">
    <property type="term" value="P:L-lysine catabolic process to acetyl-CoA via saccharopine"/>
    <property type="evidence" value="ECO:0007669"/>
    <property type="project" value="UniProtKB-UniPathway"/>
</dbReference>